<feature type="compositionally biased region" description="Basic and acidic residues" evidence="1">
    <location>
        <begin position="22"/>
        <end position="35"/>
    </location>
</feature>
<evidence type="ECO:0000256" key="1">
    <source>
        <dbReference type="SAM" id="MobiDB-lite"/>
    </source>
</evidence>
<evidence type="ECO:0000313" key="3">
    <source>
        <dbReference type="Proteomes" id="UP000242188"/>
    </source>
</evidence>
<comment type="caution">
    <text evidence="2">The sequence shown here is derived from an EMBL/GenBank/DDBJ whole genome shotgun (WGS) entry which is preliminary data.</text>
</comment>
<proteinExistence type="predicted"/>
<reference evidence="2 3" key="1">
    <citation type="journal article" date="2017" name="Nat. Ecol. Evol.">
        <title>Scallop genome provides insights into evolution of bilaterian karyotype and development.</title>
        <authorList>
            <person name="Wang S."/>
            <person name="Zhang J."/>
            <person name="Jiao W."/>
            <person name="Li J."/>
            <person name="Xun X."/>
            <person name="Sun Y."/>
            <person name="Guo X."/>
            <person name="Huan P."/>
            <person name="Dong B."/>
            <person name="Zhang L."/>
            <person name="Hu X."/>
            <person name="Sun X."/>
            <person name="Wang J."/>
            <person name="Zhao C."/>
            <person name="Wang Y."/>
            <person name="Wang D."/>
            <person name="Huang X."/>
            <person name="Wang R."/>
            <person name="Lv J."/>
            <person name="Li Y."/>
            <person name="Zhang Z."/>
            <person name="Liu B."/>
            <person name="Lu W."/>
            <person name="Hui Y."/>
            <person name="Liang J."/>
            <person name="Zhou Z."/>
            <person name="Hou R."/>
            <person name="Li X."/>
            <person name="Liu Y."/>
            <person name="Li H."/>
            <person name="Ning X."/>
            <person name="Lin Y."/>
            <person name="Zhao L."/>
            <person name="Xing Q."/>
            <person name="Dou J."/>
            <person name="Li Y."/>
            <person name="Mao J."/>
            <person name="Guo H."/>
            <person name="Dou H."/>
            <person name="Li T."/>
            <person name="Mu C."/>
            <person name="Jiang W."/>
            <person name="Fu Q."/>
            <person name="Fu X."/>
            <person name="Miao Y."/>
            <person name="Liu J."/>
            <person name="Yu Q."/>
            <person name="Li R."/>
            <person name="Liao H."/>
            <person name="Li X."/>
            <person name="Kong Y."/>
            <person name="Jiang Z."/>
            <person name="Chourrout D."/>
            <person name="Li R."/>
            <person name="Bao Z."/>
        </authorList>
    </citation>
    <scope>NUCLEOTIDE SEQUENCE [LARGE SCALE GENOMIC DNA]</scope>
    <source>
        <strain evidence="2 3">PY_sf001</strain>
    </source>
</reference>
<accession>A0A210Q4W2</accession>
<dbReference type="AlphaFoldDB" id="A0A210Q4W2"/>
<name>A0A210Q4W2_MIZYE</name>
<feature type="region of interest" description="Disordered" evidence="1">
    <location>
        <begin position="1"/>
        <end position="38"/>
    </location>
</feature>
<feature type="compositionally biased region" description="Polar residues" evidence="1">
    <location>
        <begin position="1"/>
        <end position="20"/>
    </location>
</feature>
<dbReference type="EMBL" id="NEDP02005000">
    <property type="protein sequence ID" value="OWF43755.1"/>
    <property type="molecule type" value="Genomic_DNA"/>
</dbReference>
<sequence>MYHGSCNSNRNAAANPTGTRYRTLEDRERDHDHEVTGMTNVTSREISHCFIHLHTGTLKYEDKTARLHC</sequence>
<dbReference type="Proteomes" id="UP000242188">
    <property type="component" value="Unassembled WGS sequence"/>
</dbReference>
<gene>
    <name evidence="2" type="ORF">KP79_PYT01818</name>
</gene>
<organism evidence="2 3">
    <name type="scientific">Mizuhopecten yessoensis</name>
    <name type="common">Japanese scallop</name>
    <name type="synonym">Patinopecten yessoensis</name>
    <dbReference type="NCBI Taxonomy" id="6573"/>
    <lineage>
        <taxon>Eukaryota</taxon>
        <taxon>Metazoa</taxon>
        <taxon>Spiralia</taxon>
        <taxon>Lophotrochozoa</taxon>
        <taxon>Mollusca</taxon>
        <taxon>Bivalvia</taxon>
        <taxon>Autobranchia</taxon>
        <taxon>Pteriomorphia</taxon>
        <taxon>Pectinida</taxon>
        <taxon>Pectinoidea</taxon>
        <taxon>Pectinidae</taxon>
        <taxon>Mizuhopecten</taxon>
    </lineage>
</organism>
<keyword evidence="3" id="KW-1185">Reference proteome</keyword>
<evidence type="ECO:0000313" key="2">
    <source>
        <dbReference type="EMBL" id="OWF43755.1"/>
    </source>
</evidence>
<protein>
    <submittedName>
        <fullName evidence="2">Uncharacterized protein</fullName>
    </submittedName>
</protein>